<keyword evidence="1 5" id="KW-0479">Metal-binding</keyword>
<feature type="binding site" evidence="5">
    <location>
        <position position="76"/>
    </location>
    <ligand>
        <name>Zn(2+)</name>
        <dbReference type="ChEBI" id="CHEBI:29105"/>
        <label>1</label>
    </ligand>
</feature>
<evidence type="ECO:0000313" key="7">
    <source>
        <dbReference type="Proteomes" id="UP000218765"/>
    </source>
</evidence>
<feature type="active site" description="Proton acceptor" evidence="4">
    <location>
        <position position="211"/>
    </location>
</feature>
<proteinExistence type="inferred from homology"/>
<dbReference type="PANTHER" id="PTHR32481:SF0">
    <property type="entry name" value="AMINOPEPTIDASE YPDE-RELATED"/>
    <property type="match status" value="1"/>
</dbReference>
<dbReference type="EMBL" id="AP018052">
    <property type="protein sequence ID" value="BAZ95149.1"/>
    <property type="molecule type" value="Genomic_DNA"/>
</dbReference>
<evidence type="ECO:0000256" key="5">
    <source>
        <dbReference type="PIRSR" id="PIRSR001123-2"/>
    </source>
</evidence>
<dbReference type="GO" id="GO:0004177">
    <property type="term" value="F:aminopeptidase activity"/>
    <property type="evidence" value="ECO:0007669"/>
    <property type="project" value="UniProtKB-UniRule"/>
</dbReference>
<feature type="binding site" evidence="5">
    <location>
        <position position="318"/>
    </location>
    <ligand>
        <name>Zn(2+)</name>
        <dbReference type="ChEBI" id="CHEBI:29105"/>
        <label>2</label>
    </ligand>
</feature>
<feature type="binding site" evidence="5">
    <location>
        <position position="180"/>
    </location>
    <ligand>
        <name>Zn(2+)</name>
        <dbReference type="ChEBI" id="CHEBI:29105"/>
        <label>2</label>
    </ligand>
</feature>
<evidence type="ECO:0000256" key="4">
    <source>
        <dbReference type="PIRSR" id="PIRSR001123-1"/>
    </source>
</evidence>
<sequence length="387" mass="43720">MQQQERQRLFDLLSIPTAPFREQAVHAHAVERLQQAGVAHFTDPHGNLVIGVDSPIAYRRLLRQRADEPVRLYIAHMDHPGFHGRRWHDDGSLEIVWHGGSPVRHLRNARMWLADAQGYVGTGRLQAVELHEKGYCITRARVRLEGKLSRNVPARRLFGGFAFRKPVWRSGARVYTKAADDLVGVHCILETAVRLQRAGERPFLGLLTRAEEVGFVGAVAHFELGWLEARRRPLVCVSLEASRTLPGARIGRGPVVRLGDRRTVFEADAMQLLDELAARTLRDGYQRRIMDGGACEATAATAFGLPTVGLTVPLGNYHNEGYEGGADCPRPRGPAPEFVNLQDVTGMRRLCQALMRRNLPWQDPWRGVRRRLQRNRKGYDVLLKEWN</sequence>
<feature type="binding site" evidence="5">
    <location>
        <position position="212"/>
    </location>
    <ligand>
        <name>Zn(2+)</name>
        <dbReference type="ChEBI" id="CHEBI:29105"/>
        <label>2</label>
    </ligand>
</feature>
<comment type="cofactor">
    <cofactor evidence="5">
        <name>a divalent metal cation</name>
        <dbReference type="ChEBI" id="CHEBI:60240"/>
    </cofactor>
    <text evidence="5">Binds 2 divalent metal cations per subunit.</text>
</comment>
<keyword evidence="2" id="KW-0378">Hydrolase</keyword>
<dbReference type="PIRSF" id="PIRSF001123">
    <property type="entry name" value="PepA_GA"/>
    <property type="match status" value="1"/>
</dbReference>
<comment type="similarity">
    <text evidence="3">Belongs to the peptidase M42 family.</text>
</comment>
<feature type="binding site" evidence="5">
    <location>
        <position position="180"/>
    </location>
    <ligand>
        <name>Zn(2+)</name>
        <dbReference type="ChEBI" id="CHEBI:29105"/>
        <label>1</label>
    </ligand>
</feature>
<dbReference type="OrthoDB" id="7056224at2"/>
<dbReference type="SUPFAM" id="SSF53187">
    <property type="entry name" value="Zn-dependent exopeptidases"/>
    <property type="match status" value="1"/>
</dbReference>
<dbReference type="InterPro" id="IPR051464">
    <property type="entry name" value="Peptidase_M42_aminopept"/>
</dbReference>
<evidence type="ECO:0000256" key="3">
    <source>
        <dbReference type="PIRNR" id="PIRNR001123"/>
    </source>
</evidence>
<name>A0A1Z4VU55_9GAMM</name>
<dbReference type="GO" id="GO:0046872">
    <property type="term" value="F:metal ion binding"/>
    <property type="evidence" value="ECO:0007669"/>
    <property type="project" value="UniProtKB-UniRule"/>
</dbReference>
<dbReference type="Gene3D" id="3.40.630.10">
    <property type="entry name" value="Zn peptidases"/>
    <property type="match status" value="2"/>
</dbReference>
<dbReference type="InterPro" id="IPR008007">
    <property type="entry name" value="Peptidase_M42"/>
</dbReference>
<gene>
    <name evidence="6" type="ORF">FOKN1_2789</name>
</gene>
<dbReference type="Pfam" id="PF05343">
    <property type="entry name" value="Peptidase_M42"/>
    <property type="match status" value="1"/>
</dbReference>
<dbReference type="RefSeq" id="WP_096367162.1">
    <property type="nucleotide sequence ID" value="NZ_AP018052.1"/>
</dbReference>
<reference evidence="6 7" key="1">
    <citation type="submission" date="2017-05" db="EMBL/GenBank/DDBJ databases">
        <title>Thiocyanate degradation by Thiohalobacter thiocyanaticus FOKN1.</title>
        <authorList>
            <person name="Oshiki M."/>
            <person name="Fukushima T."/>
            <person name="Kawano S."/>
            <person name="Nakagawa J."/>
        </authorList>
    </citation>
    <scope>NUCLEOTIDE SEQUENCE [LARGE SCALE GENOMIC DNA]</scope>
    <source>
        <strain evidence="6 7">FOKN1</strain>
    </source>
</reference>
<accession>A0A1Z4VU55</accession>
<dbReference type="KEGG" id="ttc:FOKN1_2789"/>
<dbReference type="Proteomes" id="UP000218765">
    <property type="component" value="Chromosome"/>
</dbReference>
<dbReference type="AlphaFoldDB" id="A0A1Z4VU55"/>
<evidence type="ECO:0000256" key="1">
    <source>
        <dbReference type="ARBA" id="ARBA00022723"/>
    </source>
</evidence>
<evidence type="ECO:0000256" key="2">
    <source>
        <dbReference type="ARBA" id="ARBA00022801"/>
    </source>
</evidence>
<protein>
    <submittedName>
        <fullName evidence="6">Cellulase M</fullName>
    </submittedName>
</protein>
<evidence type="ECO:0000313" key="6">
    <source>
        <dbReference type="EMBL" id="BAZ95149.1"/>
    </source>
</evidence>
<keyword evidence="7" id="KW-1185">Reference proteome</keyword>
<organism evidence="6 7">
    <name type="scientific">Thiohalobacter thiocyanaticus</name>
    <dbReference type="NCBI Taxonomy" id="585455"/>
    <lineage>
        <taxon>Bacteria</taxon>
        <taxon>Pseudomonadati</taxon>
        <taxon>Pseudomonadota</taxon>
        <taxon>Gammaproteobacteria</taxon>
        <taxon>Thiohalobacterales</taxon>
        <taxon>Thiohalobacteraceae</taxon>
        <taxon>Thiohalobacter</taxon>
    </lineage>
</organism>
<dbReference type="PANTHER" id="PTHR32481">
    <property type="entry name" value="AMINOPEPTIDASE"/>
    <property type="match status" value="1"/>
</dbReference>